<dbReference type="Proteomes" id="UP001465976">
    <property type="component" value="Unassembled WGS sequence"/>
</dbReference>
<gene>
    <name evidence="4" type="ORF">V5O48_003765</name>
</gene>
<organism evidence="4 5">
    <name type="scientific">Marasmius crinis-equi</name>
    <dbReference type="NCBI Taxonomy" id="585013"/>
    <lineage>
        <taxon>Eukaryota</taxon>
        <taxon>Fungi</taxon>
        <taxon>Dikarya</taxon>
        <taxon>Basidiomycota</taxon>
        <taxon>Agaricomycotina</taxon>
        <taxon>Agaricomycetes</taxon>
        <taxon>Agaricomycetidae</taxon>
        <taxon>Agaricales</taxon>
        <taxon>Marasmiineae</taxon>
        <taxon>Marasmiaceae</taxon>
        <taxon>Marasmius</taxon>
    </lineage>
</organism>
<evidence type="ECO:0000256" key="3">
    <source>
        <dbReference type="ARBA" id="ARBA00023002"/>
    </source>
</evidence>
<keyword evidence="3" id="KW-0560">Oxidoreductase</keyword>
<comment type="similarity">
    <text evidence="1">Belongs to the NmrA-type oxidoreductase family. Isoflavone reductase subfamily.</text>
</comment>
<name>A0ABR3FRY2_9AGAR</name>
<protein>
    <recommendedName>
        <fullName evidence="6">NAD(P)-binding domain-containing protein</fullName>
    </recommendedName>
</protein>
<dbReference type="EMBL" id="JBAHYK010000112">
    <property type="protein sequence ID" value="KAL0578228.1"/>
    <property type="molecule type" value="Genomic_DNA"/>
</dbReference>
<dbReference type="InterPro" id="IPR051609">
    <property type="entry name" value="NmrA/Isoflavone_reductase-like"/>
</dbReference>
<reference evidence="4 5" key="1">
    <citation type="submission" date="2024-02" db="EMBL/GenBank/DDBJ databases">
        <title>A draft genome for the cacao thread blight pathogen Marasmius crinis-equi.</title>
        <authorList>
            <person name="Cohen S.P."/>
            <person name="Baruah I.K."/>
            <person name="Amoako-Attah I."/>
            <person name="Bukari Y."/>
            <person name="Meinhardt L.W."/>
            <person name="Bailey B.A."/>
        </authorList>
    </citation>
    <scope>NUCLEOTIDE SEQUENCE [LARGE SCALE GENOMIC DNA]</scope>
    <source>
        <strain evidence="4 5">GH-76</strain>
    </source>
</reference>
<dbReference type="PANTHER" id="PTHR47706:SF4">
    <property type="entry name" value="NMRA-LIKE DOMAIN-CONTAINING PROTEIN"/>
    <property type="match status" value="1"/>
</dbReference>
<dbReference type="Gene3D" id="3.40.50.720">
    <property type="entry name" value="NAD(P)-binding Rossmann-like Domain"/>
    <property type="match status" value="1"/>
</dbReference>
<keyword evidence="5" id="KW-1185">Reference proteome</keyword>
<evidence type="ECO:0000313" key="5">
    <source>
        <dbReference type="Proteomes" id="UP001465976"/>
    </source>
</evidence>
<accession>A0ABR3FRY2</accession>
<evidence type="ECO:0000256" key="2">
    <source>
        <dbReference type="ARBA" id="ARBA00022857"/>
    </source>
</evidence>
<dbReference type="SUPFAM" id="SSF51735">
    <property type="entry name" value="NAD(P)-binding Rossmann-fold domains"/>
    <property type="match status" value="1"/>
</dbReference>
<sequence length="318" mass="36318">MASRQTIAIAGASDLAKYLVEELVAHGQHQIILLSRAKRDWFDRPEVNTHITNYSLESILSILNTVKATVLFSFLHSNDPAVYNTAQLAMLEACKQSSTCKRFVPSEYGGNLETHPLLPRFYAPTHAEFRKNLEKDSGDVEWTLVNMGWFMDYLAPVGKSYMKPLHPVWPVNLEKWEAVVLGTGDEPIAWTSARDVAKALVRLINRRDWEKRIYLCGELGTWNKAIRQAEKYYGSRWSDGPMKKSHLPVAEIERALVEHVNDEDPALLWKAFMDEWNVTGASAVPWDIVVRQRSQYFDGIEFRSIQQLMKDAEVASHV</sequence>
<evidence type="ECO:0000313" key="4">
    <source>
        <dbReference type="EMBL" id="KAL0578228.1"/>
    </source>
</evidence>
<evidence type="ECO:0000256" key="1">
    <source>
        <dbReference type="ARBA" id="ARBA00005725"/>
    </source>
</evidence>
<evidence type="ECO:0008006" key="6">
    <source>
        <dbReference type="Google" id="ProtNLM"/>
    </source>
</evidence>
<keyword evidence="2" id="KW-0521">NADP</keyword>
<dbReference type="InterPro" id="IPR036291">
    <property type="entry name" value="NAD(P)-bd_dom_sf"/>
</dbReference>
<dbReference type="PANTHER" id="PTHR47706">
    <property type="entry name" value="NMRA-LIKE FAMILY PROTEIN"/>
    <property type="match status" value="1"/>
</dbReference>
<comment type="caution">
    <text evidence="4">The sequence shown here is derived from an EMBL/GenBank/DDBJ whole genome shotgun (WGS) entry which is preliminary data.</text>
</comment>
<proteinExistence type="inferred from homology"/>